<dbReference type="Proteomes" id="UP001346869">
    <property type="component" value="Unassembled WGS sequence"/>
</dbReference>
<comment type="caution">
    <text evidence="1">The sequence shown here is derived from an EMBL/GenBank/DDBJ whole genome shotgun (WGS) entry which is preliminary data.</text>
</comment>
<dbReference type="EMBL" id="JAUZQC010000007">
    <property type="protein sequence ID" value="KAK5868295.1"/>
    <property type="molecule type" value="Genomic_DNA"/>
</dbReference>
<dbReference type="AlphaFoldDB" id="A0AAN7XTU9"/>
<evidence type="ECO:0000313" key="2">
    <source>
        <dbReference type="Proteomes" id="UP001346869"/>
    </source>
</evidence>
<accession>A0AAN7XTU9</accession>
<protein>
    <submittedName>
        <fullName evidence="1">Uncharacterized protein</fullName>
    </submittedName>
</protein>
<sequence length="132" mass="14463">MEQSERQTPLLLTDGRVWSVCPFVCLHLGEDSGLVGGWQEEEKEVEKCGERSEEGTAGETPAPTSCCLKRVVISLPLSISYSPPHPPPLTVFPLQTQLSCSKLSAVPVHPDPPERTSSCIYKQVCMLLSMHT</sequence>
<reference evidence="1 2" key="1">
    <citation type="journal article" date="2023" name="Genes (Basel)">
        <title>Chromosome-Level Genome Assembly and Circadian Gene Repertoire of the Patagonia Blennie Eleginops maclovinus-The Closest Ancestral Proxy of Antarctic Cryonotothenioids.</title>
        <authorList>
            <person name="Cheng C.C."/>
            <person name="Rivera-Colon A.G."/>
            <person name="Minhas B.F."/>
            <person name="Wilson L."/>
            <person name="Rayamajhi N."/>
            <person name="Vargas-Chacoff L."/>
            <person name="Catchen J.M."/>
        </authorList>
    </citation>
    <scope>NUCLEOTIDE SEQUENCE [LARGE SCALE GENOMIC DNA]</scope>
    <source>
        <strain evidence="1">JMC-PN-2008</strain>
    </source>
</reference>
<reference evidence="1 2" key="2">
    <citation type="journal article" date="2023" name="Mol. Biol. Evol.">
        <title>Genomics of Secondarily Temperate Adaptation in the Only Non-Antarctic Icefish.</title>
        <authorList>
            <person name="Rivera-Colon A.G."/>
            <person name="Rayamajhi N."/>
            <person name="Minhas B.F."/>
            <person name="Madrigal G."/>
            <person name="Bilyk K.T."/>
            <person name="Yoon V."/>
            <person name="Hune M."/>
            <person name="Gregory S."/>
            <person name="Cheng C.H.C."/>
            <person name="Catchen J.M."/>
        </authorList>
    </citation>
    <scope>NUCLEOTIDE SEQUENCE [LARGE SCALE GENOMIC DNA]</scope>
    <source>
        <strain evidence="1">JMC-PN-2008</strain>
    </source>
</reference>
<gene>
    <name evidence="1" type="ORF">PBY51_009322</name>
</gene>
<organism evidence="1 2">
    <name type="scientific">Eleginops maclovinus</name>
    <name type="common">Patagonian blennie</name>
    <name type="synonym">Eleginus maclovinus</name>
    <dbReference type="NCBI Taxonomy" id="56733"/>
    <lineage>
        <taxon>Eukaryota</taxon>
        <taxon>Metazoa</taxon>
        <taxon>Chordata</taxon>
        <taxon>Craniata</taxon>
        <taxon>Vertebrata</taxon>
        <taxon>Euteleostomi</taxon>
        <taxon>Actinopterygii</taxon>
        <taxon>Neopterygii</taxon>
        <taxon>Teleostei</taxon>
        <taxon>Neoteleostei</taxon>
        <taxon>Acanthomorphata</taxon>
        <taxon>Eupercaria</taxon>
        <taxon>Perciformes</taxon>
        <taxon>Notothenioidei</taxon>
        <taxon>Eleginopidae</taxon>
        <taxon>Eleginops</taxon>
    </lineage>
</organism>
<name>A0AAN7XTU9_ELEMC</name>
<proteinExistence type="predicted"/>
<keyword evidence="2" id="KW-1185">Reference proteome</keyword>
<evidence type="ECO:0000313" key="1">
    <source>
        <dbReference type="EMBL" id="KAK5868295.1"/>
    </source>
</evidence>